<sequence>MFKYIFWNYDKIGLIDIRSEAYMKYPEPTVGAIIFNPDNKILLCKSHKWNNKYVIPGGHIELGEKMEEALQREILEETGLEIYDIELISVKESIFSDTFHEGKHFIFIDYKCKTNSWEVILNDEAEEYDWVDLNEIDNYELGGFTEQLLKELRNSQNSKNKIEVFYGY</sequence>
<dbReference type="PROSITE" id="PS51462">
    <property type="entry name" value="NUDIX"/>
    <property type="match status" value="1"/>
</dbReference>
<dbReference type="EMBL" id="FQTY01000004">
    <property type="protein sequence ID" value="SHE65585.1"/>
    <property type="molecule type" value="Genomic_DNA"/>
</dbReference>
<feature type="domain" description="Nudix hydrolase" evidence="4">
    <location>
        <begin position="25"/>
        <end position="154"/>
    </location>
</feature>
<dbReference type="GO" id="GO:0016787">
    <property type="term" value="F:hydrolase activity"/>
    <property type="evidence" value="ECO:0007669"/>
    <property type="project" value="UniProtKB-KW"/>
</dbReference>
<name>A0A1M4V9G9_9FIRM</name>
<dbReference type="Pfam" id="PF00293">
    <property type="entry name" value="NUDIX"/>
    <property type="match status" value="1"/>
</dbReference>
<dbReference type="Proteomes" id="UP000184114">
    <property type="component" value="Unassembled WGS sequence"/>
</dbReference>
<dbReference type="PROSITE" id="PS00893">
    <property type="entry name" value="NUDIX_BOX"/>
    <property type="match status" value="1"/>
</dbReference>
<dbReference type="PRINTS" id="PR00502">
    <property type="entry name" value="NUDIXFAMILY"/>
</dbReference>
<accession>A0A1M4V9G9</accession>
<comment type="similarity">
    <text evidence="1 3">Belongs to the Nudix hydrolase family.</text>
</comment>
<keyword evidence="6" id="KW-1185">Reference proteome</keyword>
<proteinExistence type="inferred from homology"/>
<evidence type="ECO:0000313" key="5">
    <source>
        <dbReference type="EMBL" id="SHE65585.1"/>
    </source>
</evidence>
<dbReference type="STRING" id="1123404.SAMN02745784_01424"/>
<dbReference type="PANTHER" id="PTHR43736">
    <property type="entry name" value="ADP-RIBOSE PYROPHOSPHATASE"/>
    <property type="match status" value="1"/>
</dbReference>
<evidence type="ECO:0000259" key="4">
    <source>
        <dbReference type="PROSITE" id="PS51462"/>
    </source>
</evidence>
<dbReference type="InterPro" id="IPR015797">
    <property type="entry name" value="NUDIX_hydrolase-like_dom_sf"/>
</dbReference>
<evidence type="ECO:0000256" key="3">
    <source>
        <dbReference type="RuleBase" id="RU003476"/>
    </source>
</evidence>
<dbReference type="PANTHER" id="PTHR43736:SF1">
    <property type="entry name" value="DIHYDRONEOPTERIN TRIPHOSPHATE DIPHOSPHATASE"/>
    <property type="match status" value="1"/>
</dbReference>
<dbReference type="InterPro" id="IPR000086">
    <property type="entry name" value="NUDIX_hydrolase_dom"/>
</dbReference>
<evidence type="ECO:0000256" key="1">
    <source>
        <dbReference type="ARBA" id="ARBA00005582"/>
    </source>
</evidence>
<dbReference type="AlphaFoldDB" id="A0A1M4V9G9"/>
<reference evidence="6" key="1">
    <citation type="submission" date="2016-11" db="EMBL/GenBank/DDBJ databases">
        <authorList>
            <person name="Varghese N."/>
            <person name="Submissions S."/>
        </authorList>
    </citation>
    <scope>NUCLEOTIDE SEQUENCE [LARGE SCALE GENOMIC DNA]</scope>
    <source>
        <strain evidence="6">DSM 18095</strain>
    </source>
</reference>
<dbReference type="InterPro" id="IPR020476">
    <property type="entry name" value="Nudix_hydrolase"/>
</dbReference>
<evidence type="ECO:0000313" key="6">
    <source>
        <dbReference type="Proteomes" id="UP000184114"/>
    </source>
</evidence>
<dbReference type="CDD" id="cd18874">
    <property type="entry name" value="NUDIX_Hydrolase"/>
    <property type="match status" value="1"/>
</dbReference>
<dbReference type="Gene3D" id="3.90.79.10">
    <property type="entry name" value="Nucleoside Triphosphate Pyrophosphohydrolase"/>
    <property type="match status" value="1"/>
</dbReference>
<organism evidence="5 6">
    <name type="scientific">Tissierella praeacuta DSM 18095</name>
    <dbReference type="NCBI Taxonomy" id="1123404"/>
    <lineage>
        <taxon>Bacteria</taxon>
        <taxon>Bacillati</taxon>
        <taxon>Bacillota</taxon>
        <taxon>Tissierellia</taxon>
        <taxon>Tissierellales</taxon>
        <taxon>Tissierellaceae</taxon>
        <taxon>Tissierella</taxon>
    </lineage>
</organism>
<dbReference type="SUPFAM" id="SSF55811">
    <property type="entry name" value="Nudix"/>
    <property type="match status" value="1"/>
</dbReference>
<dbReference type="InterPro" id="IPR020084">
    <property type="entry name" value="NUDIX_hydrolase_CS"/>
</dbReference>
<protein>
    <submittedName>
        <fullName evidence="5">Nucleoside triphosphatase</fullName>
    </submittedName>
</protein>
<keyword evidence="2 3" id="KW-0378">Hydrolase</keyword>
<evidence type="ECO:0000256" key="2">
    <source>
        <dbReference type="ARBA" id="ARBA00022801"/>
    </source>
</evidence>
<gene>
    <name evidence="5" type="ORF">SAMN02745784_01424</name>
</gene>